<dbReference type="Proteomes" id="UP000789396">
    <property type="component" value="Unassembled WGS sequence"/>
</dbReference>
<protein>
    <submittedName>
        <fullName evidence="1">13915_t:CDS:1</fullName>
    </submittedName>
</protein>
<comment type="caution">
    <text evidence="1">The sequence shown here is derived from an EMBL/GenBank/DDBJ whole genome shotgun (WGS) entry which is preliminary data.</text>
</comment>
<reference evidence="1" key="1">
    <citation type="submission" date="2021-06" db="EMBL/GenBank/DDBJ databases">
        <authorList>
            <person name="Kallberg Y."/>
            <person name="Tangrot J."/>
            <person name="Rosling A."/>
        </authorList>
    </citation>
    <scope>NUCLEOTIDE SEQUENCE</scope>
    <source>
        <strain evidence="1">IN212</strain>
    </source>
</reference>
<dbReference type="AlphaFoldDB" id="A0A9N9BKW4"/>
<accession>A0A9N9BKW4</accession>
<name>A0A9N9BKW4_9GLOM</name>
<evidence type="ECO:0000313" key="2">
    <source>
        <dbReference type="Proteomes" id="UP000789396"/>
    </source>
</evidence>
<organism evidence="1 2">
    <name type="scientific">Racocetra fulgida</name>
    <dbReference type="NCBI Taxonomy" id="60492"/>
    <lineage>
        <taxon>Eukaryota</taxon>
        <taxon>Fungi</taxon>
        <taxon>Fungi incertae sedis</taxon>
        <taxon>Mucoromycota</taxon>
        <taxon>Glomeromycotina</taxon>
        <taxon>Glomeromycetes</taxon>
        <taxon>Diversisporales</taxon>
        <taxon>Gigasporaceae</taxon>
        <taxon>Racocetra</taxon>
    </lineage>
</organism>
<keyword evidence="2" id="KW-1185">Reference proteome</keyword>
<dbReference type="OrthoDB" id="10503674at2759"/>
<evidence type="ECO:0000313" key="1">
    <source>
        <dbReference type="EMBL" id="CAG8567523.1"/>
    </source>
</evidence>
<gene>
    <name evidence="1" type="ORF">RFULGI_LOCUS5320</name>
</gene>
<dbReference type="EMBL" id="CAJVPZ010005934">
    <property type="protein sequence ID" value="CAG8567523.1"/>
    <property type="molecule type" value="Genomic_DNA"/>
</dbReference>
<proteinExistence type="predicted"/>
<sequence length="65" mass="7485">MLRNLPSLDNSTDSLDNIEILSTDLCLYTGIKKFESLQSAFEIFIDGLKQLVFEDLKIVKENFEK</sequence>